<dbReference type="RefSeq" id="WP_106707893.1">
    <property type="nucleotide sequence ID" value="NZ_PXXU01000057.1"/>
</dbReference>
<accession>A0A2P7NS58</accession>
<dbReference type="AlphaFoldDB" id="A0A2P7NS58"/>
<reference evidence="2 3" key="1">
    <citation type="submission" date="2018-03" db="EMBL/GenBank/DDBJ databases">
        <title>Draft genome of Nitrosomonas supralitoralis APG5.</title>
        <authorList>
            <person name="Urakawa H."/>
            <person name="Lopez J.V."/>
        </authorList>
    </citation>
    <scope>NUCLEOTIDE SEQUENCE [LARGE SCALE GENOMIC DNA]</scope>
    <source>
        <strain evidence="2 3">APG5</strain>
    </source>
</reference>
<keyword evidence="1" id="KW-0472">Membrane</keyword>
<keyword evidence="3" id="KW-1185">Reference proteome</keyword>
<comment type="caution">
    <text evidence="2">The sequence shown here is derived from an EMBL/GenBank/DDBJ whole genome shotgun (WGS) entry which is preliminary data.</text>
</comment>
<feature type="transmembrane region" description="Helical" evidence="1">
    <location>
        <begin position="12"/>
        <end position="29"/>
    </location>
</feature>
<evidence type="ECO:0000313" key="3">
    <source>
        <dbReference type="Proteomes" id="UP000241912"/>
    </source>
</evidence>
<dbReference type="Proteomes" id="UP000241912">
    <property type="component" value="Unassembled WGS sequence"/>
</dbReference>
<dbReference type="EMBL" id="PXXU01000057">
    <property type="protein sequence ID" value="PSJ16290.1"/>
    <property type="molecule type" value="Genomic_DNA"/>
</dbReference>
<evidence type="ECO:0000313" key="2">
    <source>
        <dbReference type="EMBL" id="PSJ16290.1"/>
    </source>
</evidence>
<sequence>MSKKHDSSSTILFIFVLVSVLASISLILFEGMHEGILFFAGYLVVAAIGSTFKDKTYSSRRALG</sequence>
<evidence type="ECO:0000256" key="1">
    <source>
        <dbReference type="SAM" id="Phobius"/>
    </source>
</evidence>
<feature type="transmembrane region" description="Helical" evidence="1">
    <location>
        <begin position="35"/>
        <end position="52"/>
    </location>
</feature>
<proteinExistence type="predicted"/>
<keyword evidence="1" id="KW-1133">Transmembrane helix</keyword>
<organism evidence="2 3">
    <name type="scientific">Nitrosomonas supralitoralis</name>
    <dbReference type="NCBI Taxonomy" id="2116706"/>
    <lineage>
        <taxon>Bacteria</taxon>
        <taxon>Pseudomonadati</taxon>
        <taxon>Pseudomonadota</taxon>
        <taxon>Betaproteobacteria</taxon>
        <taxon>Nitrosomonadales</taxon>
        <taxon>Nitrosomonadaceae</taxon>
        <taxon>Nitrosomonas</taxon>
    </lineage>
</organism>
<name>A0A2P7NS58_9PROT</name>
<gene>
    <name evidence="2" type="ORF">C7H79_14125</name>
</gene>
<keyword evidence="1" id="KW-0812">Transmembrane</keyword>
<protein>
    <submittedName>
        <fullName evidence="2">Uncharacterized protein</fullName>
    </submittedName>
</protein>
<dbReference type="OrthoDB" id="8550131at2"/>